<evidence type="ECO:0000313" key="3">
    <source>
        <dbReference type="EMBL" id="ACY96369.1"/>
    </source>
</evidence>
<dbReference type="PROSITE" id="PS50987">
    <property type="entry name" value="HTH_ARSR_2"/>
    <property type="match status" value="1"/>
</dbReference>
<dbReference type="SUPFAM" id="SSF46785">
    <property type="entry name" value="Winged helix' DNA-binding domain"/>
    <property type="match status" value="1"/>
</dbReference>
<proteinExistence type="inferred from homology"/>
<dbReference type="InterPro" id="IPR013538">
    <property type="entry name" value="ASHA1/2-like_C"/>
</dbReference>
<comment type="similarity">
    <text evidence="1">Belongs to the AHA1 family.</text>
</comment>
<dbReference type="InterPro" id="IPR036390">
    <property type="entry name" value="WH_DNA-bd_sf"/>
</dbReference>
<dbReference type="RefSeq" id="WP_012851153.1">
    <property type="nucleotide sequence ID" value="NC_013510.1"/>
</dbReference>
<dbReference type="InterPro" id="IPR001845">
    <property type="entry name" value="HTH_ArsR_DNA-bd_dom"/>
</dbReference>
<evidence type="ECO:0000313" key="4">
    <source>
        <dbReference type="Proteomes" id="UP000001918"/>
    </source>
</evidence>
<dbReference type="GO" id="GO:0003700">
    <property type="term" value="F:DNA-binding transcription factor activity"/>
    <property type="evidence" value="ECO:0007669"/>
    <property type="project" value="InterPro"/>
</dbReference>
<feature type="domain" description="HTH arsR-type" evidence="2">
    <location>
        <begin position="1"/>
        <end position="91"/>
    </location>
</feature>
<dbReference type="InterPro" id="IPR011991">
    <property type="entry name" value="ArsR-like_HTH"/>
</dbReference>
<dbReference type="eggNOG" id="COG0640">
    <property type="taxonomic scope" value="Bacteria"/>
</dbReference>
<dbReference type="EMBL" id="CP001738">
    <property type="protein sequence ID" value="ACY96369.1"/>
    <property type="molecule type" value="Genomic_DNA"/>
</dbReference>
<dbReference type="STRING" id="471852.Tcur_0777"/>
<dbReference type="OrthoDB" id="9815653at2"/>
<name>D1A5K9_THECD</name>
<gene>
    <name evidence="3" type="ordered locus">Tcur_0777</name>
</gene>
<evidence type="ECO:0000256" key="1">
    <source>
        <dbReference type="ARBA" id="ARBA00006817"/>
    </source>
</evidence>
<dbReference type="Gene3D" id="3.30.530.20">
    <property type="match status" value="1"/>
</dbReference>
<dbReference type="PRINTS" id="PR00778">
    <property type="entry name" value="HTHARSR"/>
</dbReference>
<dbReference type="HOGENOM" id="CLU_094111_0_0_11"/>
<protein>
    <submittedName>
        <fullName evidence="3">Transcriptional regulator, ArsR family</fullName>
    </submittedName>
</protein>
<keyword evidence="4" id="KW-1185">Reference proteome</keyword>
<dbReference type="PANTHER" id="PTHR38600">
    <property type="entry name" value="TRANSCRIPTIONAL REGULATORY PROTEIN"/>
    <property type="match status" value="1"/>
</dbReference>
<dbReference type="InterPro" id="IPR023393">
    <property type="entry name" value="START-like_dom_sf"/>
</dbReference>
<organism evidence="3 4">
    <name type="scientific">Thermomonospora curvata (strain ATCC 19995 / DSM 43183 / JCM 3096 / KCTC 9072 / NBRC 15933 / NCIMB 10081 / Henssen B9)</name>
    <dbReference type="NCBI Taxonomy" id="471852"/>
    <lineage>
        <taxon>Bacteria</taxon>
        <taxon>Bacillati</taxon>
        <taxon>Actinomycetota</taxon>
        <taxon>Actinomycetes</taxon>
        <taxon>Streptosporangiales</taxon>
        <taxon>Thermomonosporaceae</taxon>
        <taxon>Thermomonospora</taxon>
    </lineage>
</organism>
<dbReference type="SMART" id="SM00418">
    <property type="entry name" value="HTH_ARSR"/>
    <property type="match status" value="1"/>
</dbReference>
<dbReference type="eggNOG" id="COG3832">
    <property type="taxonomic scope" value="Bacteria"/>
</dbReference>
<dbReference type="NCBIfam" id="NF033788">
    <property type="entry name" value="HTH_metalloreg"/>
    <property type="match status" value="1"/>
</dbReference>
<accession>D1A5K9</accession>
<dbReference type="AlphaFoldDB" id="D1A5K9"/>
<dbReference type="PANTHER" id="PTHR38600:SF1">
    <property type="entry name" value="TRANSCRIPTIONAL REGULATORY PROTEIN"/>
    <property type="match status" value="1"/>
</dbReference>
<dbReference type="CDD" id="cd00090">
    <property type="entry name" value="HTH_ARSR"/>
    <property type="match status" value="1"/>
</dbReference>
<evidence type="ECO:0000259" key="2">
    <source>
        <dbReference type="PROSITE" id="PS50987"/>
    </source>
</evidence>
<dbReference type="InterPro" id="IPR036388">
    <property type="entry name" value="WH-like_DNA-bd_sf"/>
</dbReference>
<dbReference type="KEGG" id="tcu:Tcur_0777"/>
<reference evidence="3 4" key="1">
    <citation type="journal article" date="2011" name="Stand. Genomic Sci.">
        <title>Complete genome sequence of Thermomonospora curvata type strain (B9).</title>
        <authorList>
            <person name="Chertkov O."/>
            <person name="Sikorski J."/>
            <person name="Nolan M."/>
            <person name="Lapidus A."/>
            <person name="Lucas S."/>
            <person name="Del Rio T.G."/>
            <person name="Tice H."/>
            <person name="Cheng J.F."/>
            <person name="Goodwin L."/>
            <person name="Pitluck S."/>
            <person name="Liolios K."/>
            <person name="Ivanova N."/>
            <person name="Mavromatis K."/>
            <person name="Mikhailova N."/>
            <person name="Ovchinnikova G."/>
            <person name="Pati A."/>
            <person name="Chen A."/>
            <person name="Palaniappan K."/>
            <person name="Djao O.D."/>
            <person name="Land M."/>
            <person name="Hauser L."/>
            <person name="Chang Y.J."/>
            <person name="Jeffries C.D."/>
            <person name="Brettin T."/>
            <person name="Han C."/>
            <person name="Detter J.C."/>
            <person name="Rohde M."/>
            <person name="Goker M."/>
            <person name="Woyke T."/>
            <person name="Bristow J."/>
            <person name="Eisen J.A."/>
            <person name="Markowitz V."/>
            <person name="Hugenholtz P."/>
            <person name="Klenk H.P."/>
            <person name="Kyrpides N.C."/>
        </authorList>
    </citation>
    <scope>NUCLEOTIDE SEQUENCE [LARGE SCALE GENOMIC DNA]</scope>
    <source>
        <strain evidence="4">ATCC 19995 / DSM 43183 / JCM 3096 / KCTC 9072 / NBRC 15933 / NCIMB 10081 / Henssen B9</strain>
    </source>
</reference>
<dbReference type="Proteomes" id="UP000001918">
    <property type="component" value="Chromosome"/>
</dbReference>
<dbReference type="Pfam" id="PF12840">
    <property type="entry name" value="HTH_20"/>
    <property type="match status" value="1"/>
</dbReference>
<dbReference type="Pfam" id="PF08327">
    <property type="entry name" value="AHSA1"/>
    <property type="match status" value="1"/>
</dbReference>
<dbReference type="SUPFAM" id="SSF55961">
    <property type="entry name" value="Bet v1-like"/>
    <property type="match status" value="1"/>
</dbReference>
<sequence length="267" mass="29838">MTDDEPTFKALADPTRRFLLDLLFQRDGRTLTELESEVDMSRFGVAKHLRVLEEAGLVVTRRSGREKLHFLNPVPIRLIHDRWIGKYTERRASALADLKHELEAQHMTATDTADRTVQVYRVYIRATAEAIWEAITKPEWAVRFGYRAPVEYELRPGGAFRGLASEEMKAGGAPEVIIDGEVIEADPPRKLVQTWRPLFLGEDYTRLTYEIEDDGSGVCRLTVTHDVTGAPKTAAQVSGAAPDAGGGWSQVLSDLKSLLETGRSLYA</sequence>
<dbReference type="Gene3D" id="1.10.10.10">
    <property type="entry name" value="Winged helix-like DNA-binding domain superfamily/Winged helix DNA-binding domain"/>
    <property type="match status" value="1"/>
</dbReference>